<sequence>MLTLTACGGMTTDEVMAGSANSAGATDVFDSVVVTGGSDEEPPTVEFDEPLDITGIAAQTVVEGDGDEVEAGDTIEYQLISLDAESGDVLGDTYSLGEPQVLPVDDTLAEQDAELYEVLVGTNVGAQVAYTAPIDEPAEGQPAIPQQLIVFRVISAEEPPPPAPEPEILSPEEVQGLDEDGMLPTFTFDDDGAPEITIPDNEPSDDLVVEVLEEGEGEVVTEDDTVTVDYTGWRWEDGEQFDSSFERGEPAEFPLNAVIEGWTRGLAGQKVGSEIMLVIPEPWAYPGGEPSGTLVFYVEIISKESAD</sequence>
<protein>
    <recommendedName>
        <fullName evidence="6">Peptidyl-prolyl cis-trans isomerase</fullName>
        <ecNumber evidence="6">5.2.1.8</ecNumber>
    </recommendedName>
</protein>
<organism evidence="8 9">
    <name type="scientific">Arthrobacter echini</name>
    <dbReference type="NCBI Taxonomy" id="1529066"/>
    <lineage>
        <taxon>Bacteria</taxon>
        <taxon>Bacillati</taxon>
        <taxon>Actinomycetota</taxon>
        <taxon>Actinomycetes</taxon>
        <taxon>Micrococcales</taxon>
        <taxon>Micrococcaceae</taxon>
        <taxon>Arthrobacter</taxon>
    </lineage>
</organism>
<dbReference type="SUPFAM" id="SSF54534">
    <property type="entry name" value="FKBP-like"/>
    <property type="match status" value="1"/>
</dbReference>
<dbReference type="EMBL" id="SSWH01000003">
    <property type="protein sequence ID" value="THJ67321.1"/>
    <property type="molecule type" value="Genomic_DNA"/>
</dbReference>
<dbReference type="OrthoDB" id="25996at2"/>
<dbReference type="PROSITE" id="PS50059">
    <property type="entry name" value="FKBP_PPIASE"/>
    <property type="match status" value="1"/>
</dbReference>
<evidence type="ECO:0000313" key="9">
    <source>
        <dbReference type="Proteomes" id="UP000305233"/>
    </source>
</evidence>
<reference evidence="8 9" key="1">
    <citation type="submission" date="2019-04" db="EMBL/GenBank/DDBJ databases">
        <authorList>
            <person name="Liu Q."/>
            <person name="Xin Y.-H."/>
        </authorList>
    </citation>
    <scope>NUCLEOTIDE SEQUENCE [LARGE SCALE GENOMIC DNA]</scope>
    <source>
        <strain evidence="8 9">AM23</strain>
    </source>
</reference>
<comment type="similarity">
    <text evidence="2 6">Belongs to the FKBP-type PPIase family.</text>
</comment>
<comment type="catalytic activity">
    <reaction evidence="1 5 6">
        <text>[protein]-peptidylproline (omega=180) = [protein]-peptidylproline (omega=0)</text>
        <dbReference type="Rhea" id="RHEA:16237"/>
        <dbReference type="Rhea" id="RHEA-COMP:10747"/>
        <dbReference type="Rhea" id="RHEA-COMP:10748"/>
        <dbReference type="ChEBI" id="CHEBI:83833"/>
        <dbReference type="ChEBI" id="CHEBI:83834"/>
        <dbReference type="EC" id="5.2.1.8"/>
    </reaction>
</comment>
<evidence type="ECO:0000256" key="4">
    <source>
        <dbReference type="ARBA" id="ARBA00023235"/>
    </source>
</evidence>
<evidence type="ECO:0000256" key="2">
    <source>
        <dbReference type="ARBA" id="ARBA00006577"/>
    </source>
</evidence>
<dbReference type="EC" id="5.2.1.8" evidence="6"/>
<evidence type="ECO:0000313" key="8">
    <source>
        <dbReference type="EMBL" id="THJ67321.1"/>
    </source>
</evidence>
<dbReference type="Pfam" id="PF00254">
    <property type="entry name" value="FKBP_C"/>
    <property type="match status" value="1"/>
</dbReference>
<gene>
    <name evidence="8" type="ORF">E8P82_04200</name>
</gene>
<dbReference type="RefSeq" id="WP_136453258.1">
    <property type="nucleotide sequence ID" value="NZ_SSWH01000003.1"/>
</dbReference>
<evidence type="ECO:0000259" key="7">
    <source>
        <dbReference type="PROSITE" id="PS50059"/>
    </source>
</evidence>
<feature type="domain" description="PPIase FKBP-type" evidence="7">
    <location>
        <begin position="223"/>
        <end position="304"/>
    </location>
</feature>
<dbReference type="Gene3D" id="3.10.50.40">
    <property type="match status" value="1"/>
</dbReference>
<dbReference type="InterPro" id="IPR046357">
    <property type="entry name" value="PPIase_dom_sf"/>
</dbReference>
<dbReference type="PANTHER" id="PTHR43811">
    <property type="entry name" value="FKBP-TYPE PEPTIDYL-PROLYL CIS-TRANS ISOMERASE FKPA"/>
    <property type="match status" value="1"/>
</dbReference>
<dbReference type="Proteomes" id="UP000305233">
    <property type="component" value="Unassembled WGS sequence"/>
</dbReference>
<dbReference type="AlphaFoldDB" id="A0A4S5E6W0"/>
<keyword evidence="3 5" id="KW-0697">Rotamase</keyword>
<evidence type="ECO:0000256" key="5">
    <source>
        <dbReference type="PROSITE-ProRule" id="PRU00277"/>
    </source>
</evidence>
<keyword evidence="9" id="KW-1185">Reference proteome</keyword>
<name>A0A4S5E6W0_9MICC</name>
<evidence type="ECO:0000256" key="3">
    <source>
        <dbReference type="ARBA" id="ARBA00023110"/>
    </source>
</evidence>
<evidence type="ECO:0000256" key="6">
    <source>
        <dbReference type="RuleBase" id="RU003915"/>
    </source>
</evidence>
<proteinExistence type="inferred from homology"/>
<keyword evidence="4 5" id="KW-0413">Isomerase</keyword>
<evidence type="ECO:0000256" key="1">
    <source>
        <dbReference type="ARBA" id="ARBA00000971"/>
    </source>
</evidence>
<dbReference type="InterPro" id="IPR001179">
    <property type="entry name" value="PPIase_FKBP_dom"/>
</dbReference>
<dbReference type="PANTHER" id="PTHR43811:SF19">
    <property type="entry name" value="39 KDA FK506-BINDING NUCLEAR PROTEIN"/>
    <property type="match status" value="1"/>
</dbReference>
<accession>A0A4S5E6W0</accession>
<dbReference type="GO" id="GO:0003755">
    <property type="term" value="F:peptidyl-prolyl cis-trans isomerase activity"/>
    <property type="evidence" value="ECO:0007669"/>
    <property type="project" value="UniProtKB-UniRule"/>
</dbReference>
<comment type="caution">
    <text evidence="8">The sequence shown here is derived from an EMBL/GenBank/DDBJ whole genome shotgun (WGS) entry which is preliminary data.</text>
</comment>